<keyword evidence="2" id="KW-0472">Membrane</keyword>
<organism evidence="3 4">
    <name type="scientific">Calocera cornea HHB12733</name>
    <dbReference type="NCBI Taxonomy" id="1353952"/>
    <lineage>
        <taxon>Eukaryota</taxon>
        <taxon>Fungi</taxon>
        <taxon>Dikarya</taxon>
        <taxon>Basidiomycota</taxon>
        <taxon>Agaricomycotina</taxon>
        <taxon>Dacrymycetes</taxon>
        <taxon>Dacrymycetales</taxon>
        <taxon>Dacrymycetaceae</taxon>
        <taxon>Calocera</taxon>
    </lineage>
</organism>
<dbReference type="EMBL" id="KV423939">
    <property type="protein sequence ID" value="KZT59592.1"/>
    <property type="molecule type" value="Genomic_DNA"/>
</dbReference>
<keyword evidence="2" id="KW-1133">Transmembrane helix</keyword>
<feature type="compositionally biased region" description="Basic and acidic residues" evidence="1">
    <location>
        <begin position="261"/>
        <end position="297"/>
    </location>
</feature>
<keyword evidence="2" id="KW-0812">Transmembrane</keyword>
<feature type="compositionally biased region" description="Basic and acidic residues" evidence="1">
    <location>
        <begin position="319"/>
        <end position="328"/>
    </location>
</feature>
<feature type="region of interest" description="Disordered" evidence="1">
    <location>
        <begin position="110"/>
        <end position="130"/>
    </location>
</feature>
<feature type="region of interest" description="Disordered" evidence="1">
    <location>
        <begin position="261"/>
        <end position="371"/>
    </location>
</feature>
<evidence type="ECO:0000313" key="4">
    <source>
        <dbReference type="Proteomes" id="UP000076842"/>
    </source>
</evidence>
<evidence type="ECO:0000256" key="2">
    <source>
        <dbReference type="SAM" id="Phobius"/>
    </source>
</evidence>
<feature type="compositionally biased region" description="Acidic residues" evidence="1">
    <location>
        <begin position="298"/>
        <end position="315"/>
    </location>
</feature>
<accession>A0A165HQ57</accession>
<feature type="transmembrane region" description="Helical" evidence="2">
    <location>
        <begin position="392"/>
        <end position="413"/>
    </location>
</feature>
<dbReference type="AlphaFoldDB" id="A0A165HQ57"/>
<evidence type="ECO:0000313" key="3">
    <source>
        <dbReference type="EMBL" id="KZT59592.1"/>
    </source>
</evidence>
<dbReference type="InParanoid" id="A0A165HQ57"/>
<gene>
    <name evidence="3" type="ORF">CALCODRAFT_187580</name>
</gene>
<name>A0A165HQ57_9BASI</name>
<dbReference type="Proteomes" id="UP000076842">
    <property type="component" value="Unassembled WGS sequence"/>
</dbReference>
<dbReference type="STRING" id="1353952.A0A165HQ57"/>
<keyword evidence="4" id="KW-1185">Reference proteome</keyword>
<feature type="region of interest" description="Disordered" evidence="1">
    <location>
        <begin position="202"/>
        <end position="241"/>
    </location>
</feature>
<protein>
    <submittedName>
        <fullName evidence="3">Uncharacterized protein</fullName>
    </submittedName>
</protein>
<proteinExistence type="predicted"/>
<feature type="compositionally biased region" description="Basic and acidic residues" evidence="1">
    <location>
        <begin position="217"/>
        <end position="241"/>
    </location>
</feature>
<sequence>MCERPFAPFYRVEVKDEKHITVIDPAELQKLRETTLNPRERAFMKAWEKITTWSSFAYEEWRDNQSPQKPSRPTTVTFEDPASLTLQSAFPSLLYEATYSLEELLSSSTQAPSSLGLTNGHHANGHAAPPRTTLQSILDLATSHARILLHIWAMTAALDAPANQGMRTWLQGLPAVPSPVPGSPVTIPSPSASSVVVQSQALKSQLTPPSSPRPVKRLKEEKAAAEKQKEEREREDKLAEERDSLARKLEEVERKFELAAKRLGELEAEKENERGKELDAQLAEVKQEEEGPALDHPEQEEDVKVDEEDEEDEEVILARLEERRDGLLHPRSPSPDRPAGRRSRSHSPESDSSTIRPSSPLPPRPDPLEEEAERAGLAVRVKAKRFSMARMLLAWSALIVLFAAMWMGAVSAHRAGREVGVDLPGAAWSAIQVLLQTASGGVRMLSAFGP</sequence>
<reference evidence="3 4" key="1">
    <citation type="journal article" date="2016" name="Mol. Biol. Evol.">
        <title>Comparative Genomics of Early-Diverging Mushroom-Forming Fungi Provides Insights into the Origins of Lignocellulose Decay Capabilities.</title>
        <authorList>
            <person name="Nagy L.G."/>
            <person name="Riley R."/>
            <person name="Tritt A."/>
            <person name="Adam C."/>
            <person name="Daum C."/>
            <person name="Floudas D."/>
            <person name="Sun H."/>
            <person name="Yadav J.S."/>
            <person name="Pangilinan J."/>
            <person name="Larsson K.H."/>
            <person name="Matsuura K."/>
            <person name="Barry K."/>
            <person name="Labutti K."/>
            <person name="Kuo R."/>
            <person name="Ohm R.A."/>
            <person name="Bhattacharya S.S."/>
            <person name="Shirouzu T."/>
            <person name="Yoshinaga Y."/>
            <person name="Martin F.M."/>
            <person name="Grigoriev I.V."/>
            <person name="Hibbett D.S."/>
        </authorList>
    </citation>
    <scope>NUCLEOTIDE SEQUENCE [LARGE SCALE GENOMIC DNA]</scope>
    <source>
        <strain evidence="3 4">HHB12733</strain>
    </source>
</reference>
<evidence type="ECO:0000256" key="1">
    <source>
        <dbReference type="SAM" id="MobiDB-lite"/>
    </source>
</evidence>